<dbReference type="PROSITE" id="PS50935">
    <property type="entry name" value="SSB"/>
    <property type="match status" value="1"/>
</dbReference>
<dbReference type="SUPFAM" id="SSF50249">
    <property type="entry name" value="Nucleic acid-binding proteins"/>
    <property type="match status" value="1"/>
</dbReference>
<dbReference type="GO" id="GO:0006260">
    <property type="term" value="P:DNA replication"/>
    <property type="evidence" value="ECO:0007669"/>
    <property type="project" value="InterPro"/>
</dbReference>
<dbReference type="EMBL" id="JACHXG010000017">
    <property type="protein sequence ID" value="MBB3092189.1"/>
    <property type="molecule type" value="Genomic_DNA"/>
</dbReference>
<dbReference type="NCBIfam" id="TIGR00621">
    <property type="entry name" value="ssb"/>
    <property type="match status" value="1"/>
</dbReference>
<feature type="region of interest" description="Disordered" evidence="4">
    <location>
        <begin position="115"/>
        <end position="156"/>
    </location>
</feature>
<dbReference type="InterPro" id="IPR012340">
    <property type="entry name" value="NA-bd_OB-fold"/>
</dbReference>
<dbReference type="InterPro" id="IPR000424">
    <property type="entry name" value="Primosome_PriB/ssb"/>
</dbReference>
<dbReference type="AlphaFoldDB" id="A0A7W5AAD7"/>
<comment type="subunit">
    <text evidence="2">Homotetramer.</text>
</comment>
<gene>
    <name evidence="5" type="ORF">FHS12_005166</name>
</gene>
<dbReference type="GO" id="GO:0009295">
    <property type="term" value="C:nucleoid"/>
    <property type="evidence" value="ECO:0007669"/>
    <property type="project" value="TreeGrafter"/>
</dbReference>
<dbReference type="HAMAP" id="MF_00984">
    <property type="entry name" value="SSB"/>
    <property type="match status" value="1"/>
</dbReference>
<dbReference type="CDD" id="cd04496">
    <property type="entry name" value="SSB_OBF"/>
    <property type="match status" value="1"/>
</dbReference>
<dbReference type="InterPro" id="IPR011344">
    <property type="entry name" value="ssDNA-bd"/>
</dbReference>
<dbReference type="Pfam" id="PF00436">
    <property type="entry name" value="SSB"/>
    <property type="match status" value="1"/>
</dbReference>
<organism evidence="5 6">
    <name type="scientific">Nocardioides albus</name>
    <dbReference type="NCBI Taxonomy" id="1841"/>
    <lineage>
        <taxon>Bacteria</taxon>
        <taxon>Bacillati</taxon>
        <taxon>Actinomycetota</taxon>
        <taxon>Actinomycetes</taxon>
        <taxon>Propionibacteriales</taxon>
        <taxon>Nocardioidaceae</taxon>
        <taxon>Nocardioides</taxon>
    </lineage>
</organism>
<dbReference type="PANTHER" id="PTHR10302">
    <property type="entry name" value="SINGLE-STRANDED DNA-BINDING PROTEIN"/>
    <property type="match status" value="1"/>
</dbReference>
<dbReference type="GO" id="GO:0003697">
    <property type="term" value="F:single-stranded DNA binding"/>
    <property type="evidence" value="ECO:0007669"/>
    <property type="project" value="UniProtKB-UniRule"/>
</dbReference>
<protein>
    <recommendedName>
        <fullName evidence="2 3">Single-stranded DNA-binding protein</fullName>
        <shortName evidence="2">SSB</shortName>
    </recommendedName>
</protein>
<sequence>MNTITFAGNLTEDPELRFTPSGTPVANLRVAVNRRVKQNNGEWVDATPTFHNIKVWGRQAENLAESLFRGDRALVHGQIETESWADKDTGELRTKDVVVISDRYGEIGPSIRYATARPEKVSRKSPTGAEVAGDQDEPDNVRHLATTGPKPTEPPF</sequence>
<accession>A0A7W5AAD7</accession>
<evidence type="ECO:0000313" key="6">
    <source>
        <dbReference type="Proteomes" id="UP000577707"/>
    </source>
</evidence>
<proteinExistence type="inferred from homology"/>
<comment type="caution">
    <text evidence="2">Lacks conserved residue(s) required for the propagation of feature annotation.</text>
</comment>
<evidence type="ECO:0000256" key="3">
    <source>
        <dbReference type="RuleBase" id="RU000524"/>
    </source>
</evidence>
<dbReference type="PANTHER" id="PTHR10302:SF27">
    <property type="entry name" value="SINGLE-STRANDED DNA-BINDING PROTEIN"/>
    <property type="match status" value="1"/>
</dbReference>
<dbReference type="Gene3D" id="2.40.50.140">
    <property type="entry name" value="Nucleic acid-binding proteins"/>
    <property type="match status" value="1"/>
</dbReference>
<comment type="caution">
    <text evidence="5">The sequence shown here is derived from an EMBL/GenBank/DDBJ whole genome shotgun (WGS) entry which is preliminary data.</text>
</comment>
<dbReference type="Proteomes" id="UP000577707">
    <property type="component" value="Unassembled WGS sequence"/>
</dbReference>
<evidence type="ECO:0000313" key="5">
    <source>
        <dbReference type="EMBL" id="MBB3092189.1"/>
    </source>
</evidence>
<evidence type="ECO:0000256" key="1">
    <source>
        <dbReference type="ARBA" id="ARBA00023125"/>
    </source>
</evidence>
<dbReference type="RefSeq" id="WP_183551795.1">
    <property type="nucleotide sequence ID" value="NZ_BMQT01000017.1"/>
</dbReference>
<keyword evidence="1 2" id="KW-0238">DNA-binding</keyword>
<evidence type="ECO:0000256" key="2">
    <source>
        <dbReference type="HAMAP-Rule" id="MF_00984"/>
    </source>
</evidence>
<reference evidence="5 6" key="1">
    <citation type="submission" date="2020-08" db="EMBL/GenBank/DDBJ databases">
        <title>Genomic Encyclopedia of Type Strains, Phase III (KMG-III): the genomes of soil and plant-associated and newly described type strains.</title>
        <authorList>
            <person name="Whitman W."/>
        </authorList>
    </citation>
    <scope>NUCLEOTIDE SEQUENCE [LARGE SCALE GENOMIC DNA]</scope>
    <source>
        <strain evidence="5 6">CECT 3302</strain>
    </source>
</reference>
<keyword evidence="6" id="KW-1185">Reference proteome</keyword>
<name>A0A7W5AAD7_9ACTN</name>
<evidence type="ECO:0000256" key="4">
    <source>
        <dbReference type="SAM" id="MobiDB-lite"/>
    </source>
</evidence>